<name>A0AAV5PGU9_LACDE</name>
<dbReference type="Proteomes" id="UP001165243">
    <property type="component" value="Unassembled WGS sequence"/>
</dbReference>
<proteinExistence type="predicted"/>
<sequence length="53" mass="6014">MKSGYKDRNLGFVLVDPAIYSIQHNIANLKIAGYFPKCEDAYFVDKIDCEKGN</sequence>
<reference evidence="1" key="1">
    <citation type="submission" date="2023-04" db="EMBL/GenBank/DDBJ databases">
        <title>Draft genome sequences of Lactobacillus delbrueckii subsp. bulgaricus ME-900 and ME-901 with improved acid tolerance.</title>
        <authorList>
            <person name="Ishida T."/>
            <person name="Yamamoto E."/>
            <person name="Koizumi A."/>
            <person name="Fujiwara S."/>
            <person name="Makino S."/>
            <person name="Kano H."/>
            <person name="Kimura K."/>
        </authorList>
    </citation>
    <scope>NUCLEOTIDE SEQUENCE</scope>
    <source>
        <strain evidence="1">ME-900</strain>
    </source>
</reference>
<dbReference type="EMBL" id="BSWK01000015">
    <property type="protein sequence ID" value="GMB86846.1"/>
    <property type="molecule type" value="Genomic_DNA"/>
</dbReference>
<organism evidence="1 2">
    <name type="scientific">Lactobacillus delbrueckii subsp. bulgaricus</name>
    <dbReference type="NCBI Taxonomy" id="1585"/>
    <lineage>
        <taxon>Bacteria</taxon>
        <taxon>Bacillati</taxon>
        <taxon>Bacillota</taxon>
        <taxon>Bacilli</taxon>
        <taxon>Lactobacillales</taxon>
        <taxon>Lactobacillaceae</taxon>
        <taxon>Lactobacillus</taxon>
    </lineage>
</organism>
<protein>
    <submittedName>
        <fullName evidence="1">Uncharacterized protein</fullName>
    </submittedName>
</protein>
<gene>
    <name evidence="1" type="ORF">ME0900_12190</name>
</gene>
<evidence type="ECO:0000313" key="2">
    <source>
        <dbReference type="Proteomes" id="UP001165243"/>
    </source>
</evidence>
<dbReference type="AlphaFoldDB" id="A0AAV5PGU9"/>
<evidence type="ECO:0000313" key="1">
    <source>
        <dbReference type="EMBL" id="GMB86846.1"/>
    </source>
</evidence>
<comment type="caution">
    <text evidence="1">The sequence shown here is derived from an EMBL/GenBank/DDBJ whole genome shotgun (WGS) entry which is preliminary data.</text>
</comment>
<accession>A0AAV5PGU9</accession>